<dbReference type="AlphaFoldDB" id="S2W321"/>
<dbReference type="SMART" id="SM00563">
    <property type="entry name" value="PlsC"/>
    <property type="match status" value="1"/>
</dbReference>
<name>S2W321_9ACTN</name>
<dbReference type="HOGENOM" id="CLU_027938_2_2_11"/>
<evidence type="ECO:0000259" key="3">
    <source>
        <dbReference type="SMART" id="SM00563"/>
    </source>
</evidence>
<organism evidence="4 5">
    <name type="scientific">Propionimicrobium lymphophilum ACS-093-V-SCH5</name>
    <dbReference type="NCBI Taxonomy" id="883161"/>
    <lineage>
        <taxon>Bacteria</taxon>
        <taxon>Bacillati</taxon>
        <taxon>Actinomycetota</taxon>
        <taxon>Actinomycetes</taxon>
        <taxon>Propionibacteriales</taxon>
        <taxon>Propionibacteriaceae</taxon>
        <taxon>Propionimicrobium</taxon>
    </lineage>
</organism>
<dbReference type="PATRIC" id="fig|883161.3.peg.317"/>
<dbReference type="SUPFAM" id="SSF69593">
    <property type="entry name" value="Glycerol-3-phosphate (1)-acyltransferase"/>
    <property type="match status" value="1"/>
</dbReference>
<proteinExistence type="predicted"/>
<dbReference type="OrthoDB" id="9808424at2"/>
<evidence type="ECO:0000256" key="1">
    <source>
        <dbReference type="ARBA" id="ARBA00022679"/>
    </source>
</evidence>
<dbReference type="PANTHER" id="PTHR10434">
    <property type="entry name" value="1-ACYL-SN-GLYCEROL-3-PHOSPHATE ACYLTRANSFERASE"/>
    <property type="match status" value="1"/>
</dbReference>
<dbReference type="RefSeq" id="WP_016455170.1">
    <property type="nucleotide sequence ID" value="NZ_KE150269.1"/>
</dbReference>
<dbReference type="CDD" id="cd07989">
    <property type="entry name" value="LPLAT_AGPAT-like"/>
    <property type="match status" value="1"/>
</dbReference>
<keyword evidence="2 4" id="KW-0012">Acyltransferase</keyword>
<gene>
    <name evidence="4" type="ORF">HMPREF9306_00315</name>
</gene>
<protein>
    <submittedName>
        <fullName evidence="4">1-acylglycerol-3-phosphate O-acyltransferase</fullName>
    </submittedName>
</protein>
<dbReference type="Proteomes" id="UP000014417">
    <property type="component" value="Unassembled WGS sequence"/>
</dbReference>
<evidence type="ECO:0000256" key="2">
    <source>
        <dbReference type="ARBA" id="ARBA00023315"/>
    </source>
</evidence>
<evidence type="ECO:0000313" key="4">
    <source>
        <dbReference type="EMBL" id="EPD33561.1"/>
    </source>
</evidence>
<reference evidence="4 5" key="1">
    <citation type="submission" date="2013-04" db="EMBL/GenBank/DDBJ databases">
        <title>The Genome Sequence of Propionimicrobium lymphophilum ACS-093-V-SCH5.</title>
        <authorList>
            <consortium name="The Broad Institute Genomics Platform"/>
            <person name="Earl A."/>
            <person name="Ward D."/>
            <person name="Feldgarden M."/>
            <person name="Gevers D."/>
            <person name="Saerens B."/>
            <person name="Vaneechoutte M."/>
            <person name="Walker B."/>
            <person name="Young S."/>
            <person name="Zeng Q."/>
            <person name="Gargeya S."/>
            <person name="Fitzgerald M."/>
            <person name="Haas B."/>
            <person name="Abouelleil A."/>
            <person name="Allen A.W."/>
            <person name="Alvarado L."/>
            <person name="Arachchi H.M."/>
            <person name="Berlin A.M."/>
            <person name="Chapman S.B."/>
            <person name="Gainer-Dewar J."/>
            <person name="Goldberg J."/>
            <person name="Griggs A."/>
            <person name="Gujja S."/>
            <person name="Hansen M."/>
            <person name="Howarth C."/>
            <person name="Imamovic A."/>
            <person name="Ireland A."/>
            <person name="Larimer J."/>
            <person name="McCowan C."/>
            <person name="Murphy C."/>
            <person name="Pearson M."/>
            <person name="Poon T.W."/>
            <person name="Priest M."/>
            <person name="Roberts A."/>
            <person name="Saif S."/>
            <person name="Shea T."/>
            <person name="Sisk P."/>
            <person name="Sykes S."/>
            <person name="Wortman J."/>
            <person name="Nusbaum C."/>
            <person name="Birren B."/>
        </authorList>
    </citation>
    <scope>NUCLEOTIDE SEQUENCE [LARGE SCALE GENOMIC DNA]</scope>
    <source>
        <strain evidence="4 5">ACS-093-V-SCH5</strain>
    </source>
</reference>
<comment type="caution">
    <text evidence="4">The sequence shown here is derived from an EMBL/GenBank/DDBJ whole genome shotgun (WGS) entry which is preliminary data.</text>
</comment>
<evidence type="ECO:0000313" key="5">
    <source>
        <dbReference type="Proteomes" id="UP000014417"/>
    </source>
</evidence>
<feature type="domain" description="Phospholipid/glycerol acyltransferase" evidence="3">
    <location>
        <begin position="53"/>
        <end position="170"/>
    </location>
</feature>
<dbReference type="Pfam" id="PF01553">
    <property type="entry name" value="Acyltransferase"/>
    <property type="match status" value="1"/>
</dbReference>
<dbReference type="STRING" id="883161.HMPREF9306_00315"/>
<keyword evidence="5" id="KW-1185">Reference proteome</keyword>
<keyword evidence="1 4" id="KW-0808">Transferase</keyword>
<dbReference type="EMBL" id="AGZR01000004">
    <property type="protein sequence ID" value="EPD33561.1"/>
    <property type="molecule type" value="Genomic_DNA"/>
</dbReference>
<dbReference type="InterPro" id="IPR002123">
    <property type="entry name" value="Plipid/glycerol_acylTrfase"/>
</dbReference>
<dbReference type="GO" id="GO:0006654">
    <property type="term" value="P:phosphatidic acid biosynthetic process"/>
    <property type="evidence" value="ECO:0007669"/>
    <property type="project" value="TreeGrafter"/>
</dbReference>
<sequence>MGDYGGGRRRFKSPLKRLASMGAQRGLLKPALNTAISVHVSGTELLKGVEEPFLLVANHSSHFDGPLLMTSLPARLSKKIATGAAADYFFTNRFSAATVELFMNAYPVNRGATRSHRGMSKQLLNDGIPLMIFPEGTRSRTGAMGPFSPGTAALAISFNCQVVPAALVGAFAAWPAKNKRWKSGRPDVYVTYGNPLRPQPGEVAHAFSERIRRKVIELHDSTARAYNMPTQLEMANLAALEAGPKGKKRAAEKKKKRT</sequence>
<accession>S2W321</accession>
<dbReference type="GO" id="GO:0003841">
    <property type="term" value="F:1-acylglycerol-3-phosphate O-acyltransferase activity"/>
    <property type="evidence" value="ECO:0007669"/>
    <property type="project" value="TreeGrafter"/>
</dbReference>
<dbReference type="PANTHER" id="PTHR10434:SF11">
    <property type="entry name" value="1-ACYL-SN-GLYCEROL-3-PHOSPHATE ACYLTRANSFERASE"/>
    <property type="match status" value="1"/>
</dbReference>